<organism evidence="1 2">
    <name type="scientific">Thermosulfuriphilus ammonigenes</name>
    <dbReference type="NCBI Taxonomy" id="1936021"/>
    <lineage>
        <taxon>Bacteria</taxon>
        <taxon>Pseudomonadati</taxon>
        <taxon>Thermodesulfobacteriota</taxon>
        <taxon>Thermodesulfobacteria</taxon>
        <taxon>Thermodesulfobacteriales</taxon>
        <taxon>Thermodesulfobacteriaceae</taxon>
        <taxon>Thermosulfuriphilus</taxon>
    </lineage>
</organism>
<evidence type="ECO:0000313" key="1">
    <source>
        <dbReference type="EMBL" id="QIJ71947.1"/>
    </source>
</evidence>
<gene>
    <name evidence="1" type="ORF">G4V39_06575</name>
</gene>
<accession>A0A6G7PWH9</accession>
<protein>
    <submittedName>
        <fullName evidence="1">Uncharacterized protein</fullName>
    </submittedName>
</protein>
<dbReference type="EMBL" id="CP048877">
    <property type="protein sequence ID" value="QIJ71947.1"/>
    <property type="molecule type" value="Genomic_DNA"/>
</dbReference>
<dbReference type="AlphaFoldDB" id="A0A6G7PWH9"/>
<proteinExistence type="predicted"/>
<dbReference type="RefSeq" id="WP_166032164.1">
    <property type="nucleotide sequence ID" value="NZ_CP048877.1"/>
</dbReference>
<dbReference type="Proteomes" id="UP000502179">
    <property type="component" value="Chromosome"/>
</dbReference>
<sequence length="154" mass="17788">MMQSKVTDRAPVMFLLAGGRIMVALVGWNRQFETLQYVLEKKEHIPVECPVFLKFASTESGQALLDFDLSLLQCLKPPDFHFLLNRNQILGFTEAKYIFPHVIQQYSLLIKQIGFLPEPLKADPSPKPTLVEKDEGKIVPLRFRREEEEDNQED</sequence>
<reference evidence="1 2" key="1">
    <citation type="submission" date="2020-02" db="EMBL/GenBank/DDBJ databases">
        <title>Genome analysis of Thermosulfuriphilus ammonigenes ST65T, an anaerobic thermophilic chemolithoautotrophic bacterium isolated from a deep-sea hydrothermal vent.</title>
        <authorList>
            <person name="Slobodkina G."/>
            <person name="Allioux M."/>
            <person name="Merkel A."/>
            <person name="Alain K."/>
            <person name="Jebbar M."/>
            <person name="Slobodkin A."/>
        </authorList>
    </citation>
    <scope>NUCLEOTIDE SEQUENCE [LARGE SCALE GENOMIC DNA]</scope>
    <source>
        <strain evidence="1 2">ST65</strain>
    </source>
</reference>
<evidence type="ECO:0000313" key="2">
    <source>
        <dbReference type="Proteomes" id="UP000502179"/>
    </source>
</evidence>
<dbReference type="KEGG" id="tav:G4V39_06575"/>
<keyword evidence="2" id="KW-1185">Reference proteome</keyword>
<name>A0A6G7PWH9_9BACT</name>